<keyword evidence="3" id="KW-1185">Reference proteome</keyword>
<evidence type="ECO:0000256" key="1">
    <source>
        <dbReference type="SAM" id="MobiDB-lite"/>
    </source>
</evidence>
<feature type="region of interest" description="Disordered" evidence="1">
    <location>
        <begin position="1"/>
        <end position="41"/>
    </location>
</feature>
<evidence type="ECO:0000313" key="3">
    <source>
        <dbReference type="Proteomes" id="UP000825729"/>
    </source>
</evidence>
<gene>
    <name evidence="2" type="ORF">H6P81_021408</name>
</gene>
<evidence type="ECO:0000313" key="2">
    <source>
        <dbReference type="EMBL" id="KAG9438632.1"/>
    </source>
</evidence>
<name>A0AAV7DT18_ARIFI</name>
<accession>A0AAV7DT18</accession>
<protein>
    <submittedName>
        <fullName evidence="2">Uncharacterized protein</fullName>
    </submittedName>
</protein>
<feature type="region of interest" description="Disordered" evidence="1">
    <location>
        <begin position="153"/>
        <end position="220"/>
    </location>
</feature>
<proteinExistence type="predicted"/>
<organism evidence="2 3">
    <name type="scientific">Aristolochia fimbriata</name>
    <name type="common">White veined hardy Dutchman's pipe vine</name>
    <dbReference type="NCBI Taxonomy" id="158543"/>
    <lineage>
        <taxon>Eukaryota</taxon>
        <taxon>Viridiplantae</taxon>
        <taxon>Streptophyta</taxon>
        <taxon>Embryophyta</taxon>
        <taxon>Tracheophyta</taxon>
        <taxon>Spermatophyta</taxon>
        <taxon>Magnoliopsida</taxon>
        <taxon>Magnoliidae</taxon>
        <taxon>Piperales</taxon>
        <taxon>Aristolochiaceae</taxon>
        <taxon>Aristolochia</taxon>
    </lineage>
</organism>
<comment type="caution">
    <text evidence="2">The sequence shown here is derived from an EMBL/GenBank/DDBJ whole genome shotgun (WGS) entry which is preliminary data.</text>
</comment>
<reference evidence="2 3" key="1">
    <citation type="submission" date="2021-07" db="EMBL/GenBank/DDBJ databases">
        <title>The Aristolochia fimbriata genome: insights into angiosperm evolution, floral development and chemical biosynthesis.</title>
        <authorList>
            <person name="Jiao Y."/>
        </authorList>
    </citation>
    <scope>NUCLEOTIDE SEQUENCE [LARGE SCALE GENOMIC DNA]</scope>
    <source>
        <strain evidence="2">IBCAS-2021</strain>
        <tissue evidence="2">Leaf</tissue>
    </source>
</reference>
<dbReference type="Proteomes" id="UP000825729">
    <property type="component" value="Unassembled WGS sequence"/>
</dbReference>
<dbReference type="EMBL" id="JAINDJ010000042">
    <property type="protein sequence ID" value="KAG9438632.1"/>
    <property type="molecule type" value="Genomic_DNA"/>
</dbReference>
<feature type="compositionally biased region" description="Gly residues" evidence="1">
    <location>
        <begin position="154"/>
        <end position="163"/>
    </location>
</feature>
<dbReference type="AlphaFoldDB" id="A0AAV7DT18"/>
<feature type="region of interest" description="Disordered" evidence="1">
    <location>
        <begin position="62"/>
        <end position="86"/>
    </location>
</feature>
<feature type="compositionally biased region" description="Polar residues" evidence="1">
    <location>
        <begin position="62"/>
        <end position="71"/>
    </location>
</feature>
<sequence>MRDEPKAGSRCPTAGANLEPTKGVGSIKTAGRWSWKSKSAKECVTTHLPNQLARKWMALKSATHTRPSGQQPGLDEPAHPGKRLSGGRVQRLEEHRRVRGVGAPGALENPEDRVRPRLVVLITHQVSKVNSLWSMEQCRQGKSAKWIRNRGKGLARGGAGHGGPSRTRRLSVDCSSCSSGGGGSSAMPAGTDWERPLGGAFPASNSRLSELKCGQGNPTV</sequence>